<gene>
    <name evidence="1" type="ORF">EAH69_06350</name>
</gene>
<evidence type="ECO:0000313" key="2">
    <source>
        <dbReference type="Proteomes" id="UP000275348"/>
    </source>
</evidence>
<dbReference type="Gene3D" id="3.10.450.40">
    <property type="match status" value="1"/>
</dbReference>
<reference evidence="1 2" key="1">
    <citation type="submission" date="2018-10" db="EMBL/GenBank/DDBJ databases">
        <authorList>
            <person name="Chen X."/>
        </authorList>
    </citation>
    <scope>NUCLEOTIDE SEQUENCE [LARGE SCALE GENOMIC DNA]</scope>
    <source>
        <strain evidence="1 2">YIM 102668</strain>
    </source>
</reference>
<name>A0A3L9MDF2_9FLAO</name>
<evidence type="ECO:0000313" key="1">
    <source>
        <dbReference type="EMBL" id="RLZ10762.1"/>
    </source>
</evidence>
<dbReference type="EMBL" id="RDOJ01000006">
    <property type="protein sequence ID" value="RLZ10762.1"/>
    <property type="molecule type" value="Genomic_DNA"/>
</dbReference>
<comment type="caution">
    <text evidence="1">The sequence shown here is derived from an EMBL/GenBank/DDBJ whole genome shotgun (WGS) entry which is preliminary data.</text>
</comment>
<protein>
    <submittedName>
        <fullName evidence="1">DUF3223 domain-containing protein</fullName>
    </submittedName>
</protein>
<proteinExistence type="predicted"/>
<dbReference type="RefSeq" id="WP_121934347.1">
    <property type="nucleotide sequence ID" value="NZ_RDOJ01000006.1"/>
</dbReference>
<dbReference type="OrthoDB" id="581814at2"/>
<keyword evidence="2" id="KW-1185">Reference proteome</keyword>
<dbReference type="Pfam" id="PF11523">
    <property type="entry name" value="DUF3223"/>
    <property type="match status" value="1"/>
</dbReference>
<dbReference type="Proteomes" id="UP000275348">
    <property type="component" value="Unassembled WGS sequence"/>
</dbReference>
<dbReference type="AlphaFoldDB" id="A0A3L9MDF2"/>
<organism evidence="1 2">
    <name type="scientific">Faecalibacter macacae</name>
    <dbReference type="NCBI Taxonomy" id="1859289"/>
    <lineage>
        <taxon>Bacteria</taxon>
        <taxon>Pseudomonadati</taxon>
        <taxon>Bacteroidota</taxon>
        <taxon>Flavobacteriia</taxon>
        <taxon>Flavobacteriales</taxon>
        <taxon>Weeksellaceae</taxon>
        <taxon>Faecalibacter</taxon>
    </lineage>
</organism>
<accession>A0A3L9MDF2</accession>
<sequence length="171" mass="20224">MIQKVTVNNIEFNSKTKVQEYAKTILVKYAGNDILSKEDQEFMIAYFEQFHYEWKRKKGVGIENLFIKKSEWDNNEFWIKRTNDSITDVSYIIRKIARPDYKYWLELALGNAIKVEDKKSLKEIVIDFAKAKEISISEELFTANQDQEMVPQLINETLVEEFIAFYAEQAN</sequence>